<reference evidence="1 2" key="1">
    <citation type="submission" date="2017-01" db="EMBL/GenBank/DDBJ databases">
        <authorList>
            <person name="Mah S.A."/>
            <person name="Swanson W.J."/>
            <person name="Moy G.W."/>
            <person name="Vacquier V.D."/>
        </authorList>
    </citation>
    <scope>NUCLEOTIDE SEQUENCE [LARGE SCALE GENOMIC DNA]</scope>
    <source>
        <strain evidence="1 2">CPCC 203464</strain>
    </source>
</reference>
<accession>A0A1N7EGG0</accession>
<keyword evidence="2" id="KW-1185">Reference proteome</keyword>
<evidence type="ECO:0000313" key="2">
    <source>
        <dbReference type="Proteomes" id="UP000186218"/>
    </source>
</evidence>
<dbReference type="EMBL" id="FTNT01000003">
    <property type="protein sequence ID" value="SIR87243.1"/>
    <property type="molecule type" value="Genomic_DNA"/>
</dbReference>
<gene>
    <name evidence="1" type="ORF">SAMN05445060_1294</name>
</gene>
<dbReference type="AlphaFoldDB" id="A0A1N7EGG0"/>
<proteinExistence type="predicted"/>
<protein>
    <recommendedName>
        <fullName evidence="3">Uridine kinase</fullName>
    </recommendedName>
</protein>
<dbReference type="OrthoDB" id="5186671at2"/>
<evidence type="ECO:0008006" key="3">
    <source>
        <dbReference type="Google" id="ProtNLM"/>
    </source>
</evidence>
<dbReference type="Proteomes" id="UP000186218">
    <property type="component" value="Unassembled WGS sequence"/>
</dbReference>
<evidence type="ECO:0000313" key="1">
    <source>
        <dbReference type="EMBL" id="SIR87243.1"/>
    </source>
</evidence>
<dbReference type="STRING" id="1344003.SAMN05445060_1294"/>
<dbReference type="RefSeq" id="WP_076478230.1">
    <property type="nucleotide sequence ID" value="NZ_FTNT01000003.1"/>
</dbReference>
<name>A0A1N7EGG0_9NOCA</name>
<organism evidence="1 2">
    <name type="scientific">Williamsia sterculiae</name>
    <dbReference type="NCBI Taxonomy" id="1344003"/>
    <lineage>
        <taxon>Bacteria</taxon>
        <taxon>Bacillati</taxon>
        <taxon>Actinomycetota</taxon>
        <taxon>Actinomycetes</taxon>
        <taxon>Mycobacteriales</taxon>
        <taxon>Nocardiaceae</taxon>
        <taxon>Williamsia</taxon>
    </lineage>
</organism>
<dbReference type="Gene3D" id="3.40.50.300">
    <property type="entry name" value="P-loop containing nucleotide triphosphate hydrolases"/>
    <property type="match status" value="1"/>
</dbReference>
<sequence>MPDFRPSSPDDLVVAVADLAARGTGRIVVAIDGADAATPDVLGDRAAAVLRATGRPAEVVALRDFIRPASVRMEWGHTDPESFRTAWFDYAALDREVLGALRDHGRWLPRLWDEVTDRSPRDRPRVAADDQVVFVCGPMLLGRGLRFDATVGLQMSRAALLRTTPDDAAWTVDPLLDHHPGAIPDLLVRYDHPDRPAVAAQR</sequence>
<dbReference type="InterPro" id="IPR027417">
    <property type="entry name" value="P-loop_NTPase"/>
</dbReference>